<dbReference type="EMBL" id="CP147247">
    <property type="protein sequence ID" value="WYJ89245.1"/>
    <property type="molecule type" value="Genomic_DNA"/>
</dbReference>
<feature type="transmembrane region" description="Helical" evidence="10">
    <location>
        <begin position="336"/>
        <end position="358"/>
    </location>
</feature>
<keyword evidence="4" id="KW-1003">Cell membrane</keyword>
<dbReference type="GO" id="GO:0043858">
    <property type="term" value="F:arginine:ornithine antiporter activity"/>
    <property type="evidence" value="ECO:0007669"/>
    <property type="project" value="UniProtKB-UniRule"/>
</dbReference>
<feature type="transmembrane region" description="Helical" evidence="10">
    <location>
        <begin position="240"/>
        <end position="262"/>
    </location>
</feature>
<dbReference type="GO" id="GO:0006527">
    <property type="term" value="P:L-arginine catabolic process"/>
    <property type="evidence" value="ECO:0007669"/>
    <property type="project" value="UniProtKB-UniRule"/>
</dbReference>
<feature type="transmembrane region" description="Helical" evidence="10">
    <location>
        <begin position="92"/>
        <end position="114"/>
    </location>
</feature>
<evidence type="ECO:0000256" key="10">
    <source>
        <dbReference type="SAM" id="Phobius"/>
    </source>
</evidence>
<dbReference type="NCBIfam" id="TIGR03810">
    <property type="entry name" value="arg_ornith_anti"/>
    <property type="match status" value="1"/>
</dbReference>
<comment type="similarity">
    <text evidence="2">Belongs to the amino acid-polyamine-organocation (APC) superfamily. Basic amino acid/polyamine antiporter (APA) (TC 2.A.3.2) family.</text>
</comment>
<keyword evidence="8 10" id="KW-0472">Membrane</keyword>
<gene>
    <name evidence="12" type="ORF">A5888_000964</name>
    <name evidence="11" type="ORF">A5888_000976</name>
</gene>
<evidence type="ECO:0000256" key="5">
    <source>
        <dbReference type="ARBA" id="ARBA00022692"/>
    </source>
</evidence>
<dbReference type="InterPro" id="IPR050367">
    <property type="entry name" value="APC_superfamily"/>
</dbReference>
<reference evidence="12" key="3">
    <citation type="submission" date="2024-03" db="EMBL/GenBank/DDBJ databases">
        <title>The Genome Sequence of Enterococcus sp. DIV0242b.</title>
        <authorList>
            <consortium name="The Broad Institute Genomics Platform"/>
            <consortium name="The Broad Institute Microbial Omics Core"/>
            <consortium name="The Broad Institute Genomic Center for Infectious Diseases"/>
            <person name="Earl A."/>
            <person name="Manson A."/>
            <person name="Gilmore M."/>
            <person name="Schwartman J."/>
            <person name="Shea T."/>
            <person name="Abouelleil A."/>
            <person name="Cao P."/>
            <person name="Chapman S."/>
            <person name="Cusick C."/>
            <person name="Young S."/>
            <person name="Neafsey D."/>
            <person name="Nusbaum C."/>
            <person name="Birren B."/>
        </authorList>
    </citation>
    <scope>NUCLEOTIDE SEQUENCE</scope>
    <source>
        <strain evidence="12">9E7_DIV0242</strain>
    </source>
</reference>
<keyword evidence="6" id="KW-0029">Amino-acid transport</keyword>
<organism evidence="11">
    <name type="scientific">Candidatus Enterococcus clewellii</name>
    <dbReference type="NCBI Taxonomy" id="1834193"/>
    <lineage>
        <taxon>Bacteria</taxon>
        <taxon>Bacillati</taxon>
        <taxon>Bacillota</taxon>
        <taxon>Bacilli</taxon>
        <taxon>Lactobacillales</taxon>
        <taxon>Enterococcaceae</taxon>
        <taxon>Enterococcus</taxon>
    </lineage>
</organism>
<evidence type="ECO:0000313" key="13">
    <source>
        <dbReference type="Proteomes" id="UP000195141"/>
    </source>
</evidence>
<feature type="transmembrane region" description="Helical" evidence="10">
    <location>
        <begin position="206"/>
        <end position="228"/>
    </location>
</feature>
<evidence type="ECO:0000256" key="3">
    <source>
        <dbReference type="ARBA" id="ARBA00022448"/>
    </source>
</evidence>
<dbReference type="OrthoDB" id="9762947at2"/>
<dbReference type="PIRSF" id="PIRSF006060">
    <property type="entry name" value="AA_transporter"/>
    <property type="match status" value="1"/>
</dbReference>
<feature type="transmembrane region" description="Helical" evidence="10">
    <location>
        <begin position="12"/>
        <end position="30"/>
    </location>
</feature>
<dbReference type="InterPro" id="IPR002293">
    <property type="entry name" value="AA/rel_permease1"/>
</dbReference>
<accession>A0A242KDD3</accession>
<evidence type="ECO:0000256" key="6">
    <source>
        <dbReference type="ARBA" id="ARBA00022970"/>
    </source>
</evidence>
<feature type="transmembrane region" description="Helical" evidence="10">
    <location>
        <begin position="42"/>
        <end position="60"/>
    </location>
</feature>
<dbReference type="AlphaFoldDB" id="A0A242KDD3"/>
<feature type="transmembrane region" description="Helical" evidence="10">
    <location>
        <begin position="364"/>
        <end position="385"/>
    </location>
</feature>
<reference evidence="12" key="2">
    <citation type="submission" date="2017-05" db="EMBL/GenBank/DDBJ databases">
        <authorList>
            <consortium name="The Broad Institute Genomics Platform"/>
            <consortium name="The Broad Institute Genomic Center for Infectious Diseases"/>
            <person name="Earl A."/>
            <person name="Manson A."/>
            <person name="Schwartman J."/>
            <person name="Gilmore M."/>
            <person name="Abouelleil A."/>
            <person name="Cao P."/>
            <person name="Chapman S."/>
            <person name="Cusick C."/>
            <person name="Shea T."/>
            <person name="Young S."/>
            <person name="Neafsey D."/>
            <person name="Nusbaum C."/>
            <person name="Birren B."/>
        </authorList>
    </citation>
    <scope>NUCLEOTIDE SEQUENCE</scope>
    <source>
        <strain evidence="12">9E7_DIV0242</strain>
    </source>
</reference>
<comment type="subcellular location">
    <subcellularLocation>
        <location evidence="1">Cell membrane</location>
        <topology evidence="1">Multi-pass membrane protein</topology>
    </subcellularLocation>
</comment>
<evidence type="ECO:0000256" key="2">
    <source>
        <dbReference type="ARBA" id="ARBA00008220"/>
    </source>
</evidence>
<evidence type="ECO:0000313" key="12">
    <source>
        <dbReference type="EMBL" id="WYJ89245.1"/>
    </source>
</evidence>
<feature type="transmembrane region" description="Helical" evidence="10">
    <location>
        <begin position="165"/>
        <end position="186"/>
    </location>
</feature>
<dbReference type="InterPro" id="IPR004754">
    <property type="entry name" value="Amino_acid_antiprt"/>
</dbReference>
<feature type="transmembrane region" description="Helical" evidence="10">
    <location>
        <begin position="126"/>
        <end position="144"/>
    </location>
</feature>
<dbReference type="GO" id="GO:0005886">
    <property type="term" value="C:plasma membrane"/>
    <property type="evidence" value="ECO:0007669"/>
    <property type="project" value="UniProtKB-SubCell"/>
</dbReference>
<name>A0A242KDD3_9ENTE</name>
<keyword evidence="5 10" id="KW-0812">Transmembrane</keyword>
<proteinExistence type="inferred from homology"/>
<feature type="transmembrane region" description="Helical" evidence="10">
    <location>
        <begin position="450"/>
        <end position="471"/>
    </location>
</feature>
<dbReference type="Proteomes" id="UP000195141">
    <property type="component" value="Chromosome"/>
</dbReference>
<feature type="transmembrane region" description="Helical" evidence="10">
    <location>
        <begin position="282"/>
        <end position="310"/>
    </location>
</feature>
<evidence type="ECO:0000256" key="4">
    <source>
        <dbReference type="ARBA" id="ARBA00022475"/>
    </source>
</evidence>
<keyword evidence="13" id="KW-1185">Reference proteome</keyword>
<dbReference type="Pfam" id="PF13520">
    <property type="entry name" value="AA_permease_2"/>
    <property type="match status" value="1"/>
</dbReference>
<keyword evidence="3" id="KW-0813">Transport</keyword>
<evidence type="ECO:0000256" key="1">
    <source>
        <dbReference type="ARBA" id="ARBA00004651"/>
    </source>
</evidence>
<keyword evidence="7 10" id="KW-1133">Transmembrane helix</keyword>
<evidence type="ECO:0000256" key="7">
    <source>
        <dbReference type="ARBA" id="ARBA00022989"/>
    </source>
</evidence>
<dbReference type="InterPro" id="IPR022461">
    <property type="entry name" value="Arg/Orn_antiprt_ArcD"/>
</dbReference>
<dbReference type="EMBL" id="NGMM01000001">
    <property type="protein sequence ID" value="OTP19162.1"/>
    <property type="molecule type" value="Genomic_DNA"/>
</dbReference>
<protein>
    <recommendedName>
        <fullName evidence="9">Arginine-ornithine antiporter</fullName>
    </recommendedName>
</protein>
<dbReference type="RefSeq" id="WP_086348063.1">
    <property type="nucleotide sequence ID" value="NZ_CP147247.1"/>
</dbReference>
<feature type="transmembrane region" description="Helical" evidence="10">
    <location>
        <begin position="397"/>
        <end position="430"/>
    </location>
</feature>
<dbReference type="GO" id="GO:1903826">
    <property type="term" value="P:L-arginine transmembrane transport"/>
    <property type="evidence" value="ECO:0007669"/>
    <property type="project" value="InterPro"/>
</dbReference>
<evidence type="ECO:0000256" key="8">
    <source>
        <dbReference type="ARBA" id="ARBA00023136"/>
    </source>
</evidence>
<sequence length="473" mass="50511">MEEKRKGISKMGLVALVVSSSIGSGVFGITSDLAGSAAPGPAIVAWVIVGIGILALVLSLNNLGAKRPDLDGGIFGYAEAGFGKLGGFISGWGYWLSAWLGNVAFATMLMSALGEFLPVFKGGQNIPSIMLASVFIWVLTLLVNNGIESASFINTVVTICKLVPLFLFLIITIVAFNAGIFTADFWGNVAENLGSTAGNTSGLWDQIKGCLMVMMWVFVGIEGASVLANRAEKRSDAQQASIMGLLVLLFIYILASLLPYGVMSQTELAEISQPAMANILRYIVGGWGAAVINIGLIVSIIGCWLSWTMLPAETTMLMARDGMLPKKWGDVNKKEAPSYSLFLTAGLTNLFLLTFLVTDYAYQFAYSLCTAAILICYLLVGLYQIIYSHQQKDTKQLIIGVLATAFQIIGITLAGFSYILLCSIAYIPGFYFYLKACQEKSYAVGGKEKMVMGCIAAAAVVSIVMLATGMISI</sequence>
<dbReference type="PANTHER" id="PTHR42770:SF4">
    <property type="entry name" value="ARGININE_ORNITHINE ANTIPORTER-RELATED"/>
    <property type="match status" value="1"/>
</dbReference>
<dbReference type="NCBIfam" id="TIGR00905">
    <property type="entry name" value="2A0302"/>
    <property type="match status" value="1"/>
</dbReference>
<dbReference type="PANTHER" id="PTHR42770">
    <property type="entry name" value="AMINO ACID TRANSPORTER-RELATED"/>
    <property type="match status" value="1"/>
</dbReference>
<evidence type="ECO:0000256" key="9">
    <source>
        <dbReference type="NCBIfam" id="TIGR03810"/>
    </source>
</evidence>
<evidence type="ECO:0000313" key="11">
    <source>
        <dbReference type="EMBL" id="OTP19162.1"/>
    </source>
</evidence>
<reference evidence="11" key="1">
    <citation type="submission" date="2017-05" db="EMBL/GenBank/DDBJ databases">
        <title>The Genome Sequence of Enterococcus sp. 9E7_DIV0242.</title>
        <authorList>
            <consortium name="The Broad Institute Genomics Platform"/>
            <consortium name="The Broad Institute Genomic Center for Infectious Diseases"/>
            <person name="Earl A."/>
            <person name="Manson A."/>
            <person name="Schwartman J."/>
            <person name="Gilmore M."/>
            <person name="Abouelleil A."/>
            <person name="Cao P."/>
            <person name="Chapman S."/>
            <person name="Cusick C."/>
            <person name="Shea T."/>
            <person name="Young S."/>
            <person name="Neafsey D."/>
            <person name="Nusbaum C."/>
            <person name="Birren B."/>
        </authorList>
    </citation>
    <scope>NUCLEOTIDE SEQUENCE [LARGE SCALE GENOMIC DNA]</scope>
    <source>
        <strain evidence="11">9E7_DIV0242</strain>
    </source>
</reference>
<dbReference type="Gene3D" id="1.20.1740.10">
    <property type="entry name" value="Amino acid/polyamine transporter I"/>
    <property type="match status" value="1"/>
</dbReference>